<comment type="caution">
    <text evidence="1">The sequence shown here is derived from an EMBL/GenBank/DDBJ whole genome shotgun (WGS) entry which is preliminary data.</text>
</comment>
<dbReference type="EMBL" id="MFGW01000002">
    <property type="protein sequence ID" value="OGF68311.1"/>
    <property type="molecule type" value="Genomic_DNA"/>
</dbReference>
<evidence type="ECO:0000313" key="1">
    <source>
        <dbReference type="EMBL" id="OGF68311.1"/>
    </source>
</evidence>
<name>A0A1F5VZ30_9BACT</name>
<protein>
    <submittedName>
        <fullName evidence="1">Uncharacterized protein</fullName>
    </submittedName>
</protein>
<sequence length="213" mass="24895">MRNFIFSNVEQINMDEIKIKVEEIRIAFDTYLNSYPAKTARTKHSIMGPIGKILQHAKSGKWDVKSLSGYALNIHMMNTQVKGITDESRGALEKGIEKLISLIKEVPVNIQDKVIDLIDYGLYYQRRKKEMESREKTRLEFINFLKEKYKTEDALQKAWEENNAKFEDVYLFGPKSPTFKRASQAKKNDIKAFWEYLKAKGKEEIIETISEEE</sequence>
<reference evidence="1 2" key="1">
    <citation type="journal article" date="2016" name="Nat. Commun.">
        <title>Thousands of microbial genomes shed light on interconnected biogeochemical processes in an aquifer system.</title>
        <authorList>
            <person name="Anantharaman K."/>
            <person name="Brown C.T."/>
            <person name="Hug L.A."/>
            <person name="Sharon I."/>
            <person name="Castelle C.J."/>
            <person name="Probst A.J."/>
            <person name="Thomas B.C."/>
            <person name="Singh A."/>
            <person name="Wilkins M.J."/>
            <person name="Karaoz U."/>
            <person name="Brodie E.L."/>
            <person name="Williams K.H."/>
            <person name="Hubbard S.S."/>
            <person name="Banfield J.F."/>
        </authorList>
    </citation>
    <scope>NUCLEOTIDE SEQUENCE [LARGE SCALE GENOMIC DNA]</scope>
</reference>
<dbReference type="STRING" id="1817863.A2Y62_11475"/>
<proteinExistence type="predicted"/>
<organism evidence="1 2">
    <name type="scientific">Candidatus Fischerbacteria bacterium RBG_13_37_8</name>
    <dbReference type="NCBI Taxonomy" id="1817863"/>
    <lineage>
        <taxon>Bacteria</taxon>
        <taxon>Candidatus Fischeribacteriota</taxon>
    </lineage>
</organism>
<accession>A0A1F5VZ30</accession>
<dbReference type="Gene3D" id="3.20.20.80">
    <property type="entry name" value="Glycosidases"/>
    <property type="match status" value="1"/>
</dbReference>
<dbReference type="AlphaFoldDB" id="A0A1F5VZ30"/>
<gene>
    <name evidence="1" type="ORF">A2Y62_11475</name>
</gene>
<dbReference type="Proteomes" id="UP000178943">
    <property type="component" value="Unassembled WGS sequence"/>
</dbReference>
<evidence type="ECO:0000313" key="2">
    <source>
        <dbReference type="Proteomes" id="UP000178943"/>
    </source>
</evidence>